<dbReference type="AlphaFoldDB" id="A0A146K6S4"/>
<dbReference type="PANTHER" id="PTHR11753">
    <property type="entry name" value="ADAPTOR COMPLEXES SMALL SUBUNIT FAMILY"/>
    <property type="match status" value="1"/>
</dbReference>
<dbReference type="InterPro" id="IPR022775">
    <property type="entry name" value="AP_mu_sigma_su"/>
</dbReference>
<protein>
    <recommendedName>
        <fullName evidence="6">AP complex subunit sigma</fullName>
    </recommendedName>
</protein>
<name>A0A146K6S4_9EUKA</name>
<evidence type="ECO:0000256" key="2">
    <source>
        <dbReference type="ARBA" id="ARBA00006972"/>
    </source>
</evidence>
<evidence type="ECO:0000256" key="5">
    <source>
        <dbReference type="ARBA" id="ARBA00023136"/>
    </source>
</evidence>
<proteinExistence type="inferred from homology"/>
<dbReference type="InterPro" id="IPR011012">
    <property type="entry name" value="Longin-like_dom_sf"/>
</dbReference>
<dbReference type="GO" id="GO:0012505">
    <property type="term" value="C:endomembrane system"/>
    <property type="evidence" value="ECO:0007669"/>
    <property type="project" value="UniProtKB-SubCell"/>
</dbReference>
<comment type="subcellular location">
    <subcellularLocation>
        <location evidence="1">Endomembrane system</location>
    </subcellularLocation>
</comment>
<dbReference type="Gene3D" id="3.30.450.60">
    <property type="match status" value="1"/>
</dbReference>
<keyword evidence="5 6" id="KW-0472">Membrane</keyword>
<dbReference type="Pfam" id="PF01217">
    <property type="entry name" value="Clat_adaptor_s"/>
    <property type="match status" value="1"/>
</dbReference>
<dbReference type="PIRSF" id="PIRSF015588">
    <property type="entry name" value="AP_complex_sigma"/>
    <property type="match status" value="1"/>
</dbReference>
<evidence type="ECO:0000313" key="8">
    <source>
        <dbReference type="EMBL" id="JAP91219.1"/>
    </source>
</evidence>
<dbReference type="SUPFAM" id="SSF64356">
    <property type="entry name" value="SNARE-like"/>
    <property type="match status" value="1"/>
</dbReference>
<dbReference type="GO" id="GO:0006886">
    <property type="term" value="P:intracellular protein transport"/>
    <property type="evidence" value="ECO:0007669"/>
    <property type="project" value="UniProtKB-UniRule"/>
</dbReference>
<feature type="non-terminal residue" evidence="8">
    <location>
        <position position="1"/>
    </location>
</feature>
<evidence type="ECO:0000259" key="7">
    <source>
        <dbReference type="Pfam" id="PF01217"/>
    </source>
</evidence>
<evidence type="ECO:0000256" key="1">
    <source>
        <dbReference type="ARBA" id="ARBA00004308"/>
    </source>
</evidence>
<dbReference type="EMBL" id="GDID01005387">
    <property type="protein sequence ID" value="JAP91219.1"/>
    <property type="molecule type" value="Transcribed_RNA"/>
</dbReference>
<evidence type="ECO:0000256" key="6">
    <source>
        <dbReference type="PIRNR" id="PIRNR015588"/>
    </source>
</evidence>
<keyword evidence="3 6" id="KW-0813">Transport</keyword>
<accession>A0A146K6S4</accession>
<sequence>HGVLILSEEGKARLVRFYDDISVEKQQEIIRKILFYIKQRSKDASNFVFHDIGLADCHVVYRKYARLFFVTLVDEAENDLACLDLIQCFVEALDKVYDRVCEMDLLFNIDKTNFVLDELLCGGIVINNQKDRVVEQLKLHSVGK</sequence>
<evidence type="ECO:0000256" key="4">
    <source>
        <dbReference type="ARBA" id="ARBA00022927"/>
    </source>
</evidence>
<comment type="similarity">
    <text evidence="2 6">Belongs to the adaptor complexes small subunit family.</text>
</comment>
<keyword evidence="4 6" id="KW-0653">Protein transport</keyword>
<gene>
    <name evidence="8" type="ORF">TPC1_17231</name>
</gene>
<organism evidence="8">
    <name type="scientific">Trepomonas sp. PC1</name>
    <dbReference type="NCBI Taxonomy" id="1076344"/>
    <lineage>
        <taxon>Eukaryota</taxon>
        <taxon>Metamonada</taxon>
        <taxon>Diplomonadida</taxon>
        <taxon>Hexamitidae</taxon>
        <taxon>Hexamitinae</taxon>
        <taxon>Trepomonas</taxon>
    </lineage>
</organism>
<reference evidence="8" key="1">
    <citation type="submission" date="2015-07" db="EMBL/GenBank/DDBJ databases">
        <title>Adaptation to a free-living lifestyle via gene acquisitions in the diplomonad Trepomonas sp. PC1.</title>
        <authorList>
            <person name="Xu F."/>
            <person name="Jerlstrom-Hultqvist J."/>
            <person name="Kolisko M."/>
            <person name="Simpson A.G.B."/>
            <person name="Roger A.J."/>
            <person name="Svard S.G."/>
            <person name="Andersson J.O."/>
        </authorList>
    </citation>
    <scope>NUCLEOTIDE SEQUENCE</scope>
    <source>
        <strain evidence="8">PC1</strain>
    </source>
</reference>
<feature type="domain" description="AP complex mu/sigma subunit" evidence="7">
    <location>
        <begin position="3"/>
        <end position="139"/>
    </location>
</feature>
<evidence type="ECO:0000256" key="3">
    <source>
        <dbReference type="ARBA" id="ARBA00022448"/>
    </source>
</evidence>
<dbReference type="InterPro" id="IPR016635">
    <property type="entry name" value="AP_complex_ssu"/>
</dbReference>